<accession>A0ACD1HB64</accession>
<gene>
    <name evidence="1" type="ORF">BO66DRAFT_77483</name>
</gene>
<organism evidence="1 2">
    <name type="scientific">Aspergillus aculeatinus CBS 121060</name>
    <dbReference type="NCBI Taxonomy" id="1448322"/>
    <lineage>
        <taxon>Eukaryota</taxon>
        <taxon>Fungi</taxon>
        <taxon>Dikarya</taxon>
        <taxon>Ascomycota</taxon>
        <taxon>Pezizomycotina</taxon>
        <taxon>Eurotiomycetes</taxon>
        <taxon>Eurotiomycetidae</taxon>
        <taxon>Eurotiales</taxon>
        <taxon>Aspergillaceae</taxon>
        <taxon>Aspergillus</taxon>
        <taxon>Aspergillus subgen. Circumdati</taxon>
    </lineage>
</organism>
<protein>
    <submittedName>
        <fullName evidence="1">Uncharacterized protein</fullName>
    </submittedName>
</protein>
<dbReference type="EMBL" id="KZ824953">
    <property type="protein sequence ID" value="RAH70644.1"/>
    <property type="molecule type" value="Genomic_DNA"/>
</dbReference>
<sequence length="186" mass="20790">MFIAVVWVTWVPIGPVCSRRLREAAADWLRNMMQTIVALGARLILCAMQASMDFKDLCWPLCGYIMDRLIDDGLLLTPRLWSAVESGGERCTGRRSMQTMQEQETCLLPVLTIGSLFSLYLYHWVVSTIWPSHTKAEELNAGLLAFGVRMDSGGICIHSCKSQLSLQAGERHISTDNCPAQSLIVR</sequence>
<keyword evidence="2" id="KW-1185">Reference proteome</keyword>
<name>A0ACD1HB64_9EURO</name>
<reference evidence="1" key="1">
    <citation type="submission" date="2018-02" db="EMBL/GenBank/DDBJ databases">
        <title>The genomes of Aspergillus section Nigri reveals drivers in fungal speciation.</title>
        <authorList>
            <consortium name="DOE Joint Genome Institute"/>
            <person name="Vesth T.C."/>
            <person name="Nybo J."/>
            <person name="Theobald S."/>
            <person name="Brandl J."/>
            <person name="Frisvad J.C."/>
            <person name="Nielsen K.F."/>
            <person name="Lyhne E.K."/>
            <person name="Kogle M.E."/>
            <person name="Kuo A."/>
            <person name="Riley R."/>
            <person name="Clum A."/>
            <person name="Nolan M."/>
            <person name="Lipzen A."/>
            <person name="Salamov A."/>
            <person name="Henrissat B."/>
            <person name="Wiebenga A."/>
            <person name="De vries R.P."/>
            <person name="Grigoriev I.V."/>
            <person name="Mortensen U.H."/>
            <person name="Andersen M.R."/>
            <person name="Baker S.E."/>
        </authorList>
    </citation>
    <scope>NUCLEOTIDE SEQUENCE</scope>
    <source>
        <strain evidence="1">CBS 121060</strain>
    </source>
</reference>
<dbReference type="Proteomes" id="UP000249661">
    <property type="component" value="Unassembled WGS sequence"/>
</dbReference>
<evidence type="ECO:0000313" key="1">
    <source>
        <dbReference type="EMBL" id="RAH70644.1"/>
    </source>
</evidence>
<evidence type="ECO:0000313" key="2">
    <source>
        <dbReference type="Proteomes" id="UP000249661"/>
    </source>
</evidence>
<proteinExistence type="predicted"/>